<evidence type="ECO:0000256" key="4">
    <source>
        <dbReference type="ARBA" id="ARBA00022857"/>
    </source>
</evidence>
<evidence type="ECO:0000256" key="6">
    <source>
        <dbReference type="ARBA" id="ARBA00023002"/>
    </source>
</evidence>
<dbReference type="InterPro" id="IPR036291">
    <property type="entry name" value="NAD(P)-bd_dom_sf"/>
</dbReference>
<reference evidence="13" key="1">
    <citation type="journal article" date="2021" name="PeerJ">
        <title>Extensive microbial diversity within the chicken gut microbiome revealed by metagenomics and culture.</title>
        <authorList>
            <person name="Gilroy R."/>
            <person name="Ravi A."/>
            <person name="Getino M."/>
            <person name="Pursley I."/>
            <person name="Horton D.L."/>
            <person name="Alikhan N.F."/>
            <person name="Baker D."/>
            <person name="Gharbi K."/>
            <person name="Hall N."/>
            <person name="Watson M."/>
            <person name="Adriaenssens E.M."/>
            <person name="Foster-Nyarko E."/>
            <person name="Jarju S."/>
            <person name="Secka A."/>
            <person name="Antonio M."/>
            <person name="Oren A."/>
            <person name="Chaudhuri R.R."/>
            <person name="La Ragione R."/>
            <person name="Hildebrand F."/>
            <person name="Pallen M.J."/>
        </authorList>
    </citation>
    <scope>NUCLEOTIDE SEQUENCE</scope>
    <source>
        <strain evidence="13">CHK188-5543</strain>
    </source>
</reference>
<keyword evidence="5 9" id="KW-0220">Diaminopimelate biosynthesis</keyword>
<dbReference type="Gene3D" id="3.30.360.10">
    <property type="entry name" value="Dihydrodipicolinate Reductase, domain 2"/>
    <property type="match status" value="1"/>
</dbReference>
<dbReference type="Pfam" id="PF05173">
    <property type="entry name" value="DapB_C"/>
    <property type="match status" value="1"/>
</dbReference>
<keyword evidence="2 9" id="KW-0963">Cytoplasm</keyword>
<sequence length="255" mass="27305">MKRIILSGCNGKMGRNIVAQVREREDCVIVAGIDRNAASLDDFPVFTCPADCAVEADVLIDFSHPSALEGLLAYAAERHLPAVIATTGMSPEQVAAIHQASRQVPIFFTANMSLGVNLLVELAKKAAAVLGGQFDIEIIEKHHNQKLDAPSGTAMMLADAISEALPEPAHYVYDRHAVRRKREKSEIGIHAVRGGTIVGEHEILFAGQDELVTLSHTALSKGVFAAGALNAAIFLCGQENGLYNMGDLLGGRNER</sequence>
<feature type="binding site" evidence="9">
    <location>
        <position position="34"/>
    </location>
    <ligand>
        <name>NAD(+)</name>
        <dbReference type="ChEBI" id="CHEBI:57540"/>
    </ligand>
</feature>
<dbReference type="SUPFAM" id="SSF55347">
    <property type="entry name" value="Glyceraldehyde-3-phosphate dehydrogenase-like, C-terminal domain"/>
    <property type="match status" value="1"/>
</dbReference>
<accession>A0A9D1WT79</accession>
<evidence type="ECO:0000313" key="13">
    <source>
        <dbReference type="EMBL" id="HIX66406.1"/>
    </source>
</evidence>
<dbReference type="InterPro" id="IPR022663">
    <property type="entry name" value="DapB_C"/>
</dbReference>
<dbReference type="GO" id="GO:0008839">
    <property type="term" value="F:4-hydroxy-tetrahydrodipicolinate reductase"/>
    <property type="evidence" value="ECO:0007669"/>
    <property type="project" value="UniProtKB-UniRule"/>
</dbReference>
<evidence type="ECO:0000256" key="2">
    <source>
        <dbReference type="ARBA" id="ARBA00022490"/>
    </source>
</evidence>
<keyword evidence="3 9" id="KW-0028">Amino-acid biosynthesis</keyword>
<dbReference type="EC" id="1.17.1.8" evidence="9 10"/>
<organism evidence="13 14">
    <name type="scientific">Candidatus Anaerotruncus excrementipullorum</name>
    <dbReference type="NCBI Taxonomy" id="2838465"/>
    <lineage>
        <taxon>Bacteria</taxon>
        <taxon>Bacillati</taxon>
        <taxon>Bacillota</taxon>
        <taxon>Clostridia</taxon>
        <taxon>Eubacteriales</taxon>
        <taxon>Oscillospiraceae</taxon>
        <taxon>Anaerotruncus</taxon>
    </lineage>
</organism>
<feature type="binding site" evidence="9">
    <location>
        <position position="35"/>
    </location>
    <ligand>
        <name>NADP(+)</name>
        <dbReference type="ChEBI" id="CHEBI:58349"/>
    </ligand>
</feature>
<name>A0A9D1WT79_9FIRM</name>
<dbReference type="GO" id="GO:0009089">
    <property type="term" value="P:lysine biosynthetic process via diaminopimelate"/>
    <property type="evidence" value="ECO:0007669"/>
    <property type="project" value="UniProtKB-UniRule"/>
</dbReference>
<comment type="function">
    <text evidence="9">Catalyzes the conversion of 4-hydroxy-tetrahydrodipicolinate (HTPA) to tetrahydrodipicolinate.</text>
</comment>
<dbReference type="PROSITE" id="PS01298">
    <property type="entry name" value="DAPB"/>
    <property type="match status" value="1"/>
</dbReference>
<feature type="binding site" evidence="9">
    <location>
        <begin position="85"/>
        <end position="87"/>
    </location>
    <ligand>
        <name>NAD(+)</name>
        <dbReference type="ChEBI" id="CHEBI:57540"/>
    </ligand>
</feature>
<proteinExistence type="inferred from homology"/>
<evidence type="ECO:0000259" key="12">
    <source>
        <dbReference type="Pfam" id="PF05173"/>
    </source>
</evidence>
<feature type="binding site" evidence="9">
    <location>
        <position position="143"/>
    </location>
    <ligand>
        <name>(S)-2,3,4,5-tetrahydrodipicolinate</name>
        <dbReference type="ChEBI" id="CHEBI:16845"/>
    </ligand>
</feature>
<comment type="catalytic activity">
    <reaction evidence="9">
        <text>(S)-2,3,4,5-tetrahydrodipicolinate + NAD(+) + H2O = (2S,4S)-4-hydroxy-2,3,4,5-tetrahydrodipicolinate + NADH + H(+)</text>
        <dbReference type="Rhea" id="RHEA:35323"/>
        <dbReference type="ChEBI" id="CHEBI:15377"/>
        <dbReference type="ChEBI" id="CHEBI:15378"/>
        <dbReference type="ChEBI" id="CHEBI:16845"/>
        <dbReference type="ChEBI" id="CHEBI:57540"/>
        <dbReference type="ChEBI" id="CHEBI:57945"/>
        <dbReference type="ChEBI" id="CHEBI:67139"/>
        <dbReference type="EC" id="1.17.1.8"/>
    </reaction>
</comment>
<dbReference type="InterPro" id="IPR022664">
    <property type="entry name" value="DapB_N_CS"/>
</dbReference>
<dbReference type="EMBL" id="DXES01000193">
    <property type="protein sequence ID" value="HIX66406.1"/>
    <property type="molecule type" value="Genomic_DNA"/>
</dbReference>
<dbReference type="GO" id="GO:0050661">
    <property type="term" value="F:NADP binding"/>
    <property type="evidence" value="ECO:0007669"/>
    <property type="project" value="UniProtKB-UniRule"/>
</dbReference>
<dbReference type="AlphaFoldDB" id="A0A9D1WT79"/>
<dbReference type="Gene3D" id="3.40.50.720">
    <property type="entry name" value="NAD(P)-binding Rossmann-like Domain"/>
    <property type="match status" value="1"/>
</dbReference>
<evidence type="ECO:0000256" key="9">
    <source>
        <dbReference type="HAMAP-Rule" id="MF_00102"/>
    </source>
</evidence>
<evidence type="ECO:0000256" key="1">
    <source>
        <dbReference type="ARBA" id="ARBA00006642"/>
    </source>
</evidence>
<comment type="subunit">
    <text evidence="9">Homotetramer.</text>
</comment>
<dbReference type="HAMAP" id="MF_00102">
    <property type="entry name" value="DapB"/>
    <property type="match status" value="1"/>
</dbReference>
<feature type="active site" description="Proton donor" evidence="9">
    <location>
        <position position="146"/>
    </location>
</feature>
<dbReference type="GO" id="GO:0005829">
    <property type="term" value="C:cytosol"/>
    <property type="evidence" value="ECO:0007669"/>
    <property type="project" value="TreeGrafter"/>
</dbReference>
<comment type="catalytic activity">
    <reaction evidence="9">
        <text>(S)-2,3,4,5-tetrahydrodipicolinate + NADP(+) + H2O = (2S,4S)-4-hydroxy-2,3,4,5-tetrahydrodipicolinate + NADPH + H(+)</text>
        <dbReference type="Rhea" id="RHEA:35331"/>
        <dbReference type="ChEBI" id="CHEBI:15377"/>
        <dbReference type="ChEBI" id="CHEBI:15378"/>
        <dbReference type="ChEBI" id="CHEBI:16845"/>
        <dbReference type="ChEBI" id="CHEBI:57783"/>
        <dbReference type="ChEBI" id="CHEBI:58349"/>
        <dbReference type="ChEBI" id="CHEBI:67139"/>
        <dbReference type="EC" id="1.17.1.8"/>
    </reaction>
</comment>
<feature type="binding site" evidence="9">
    <location>
        <begin position="152"/>
        <end position="153"/>
    </location>
    <ligand>
        <name>(S)-2,3,4,5-tetrahydrodipicolinate</name>
        <dbReference type="ChEBI" id="CHEBI:16845"/>
    </ligand>
</feature>
<dbReference type="GO" id="GO:0016726">
    <property type="term" value="F:oxidoreductase activity, acting on CH or CH2 groups, NAD or NADP as acceptor"/>
    <property type="evidence" value="ECO:0007669"/>
    <property type="project" value="UniProtKB-UniRule"/>
</dbReference>
<reference evidence="13" key="2">
    <citation type="submission" date="2021-04" db="EMBL/GenBank/DDBJ databases">
        <authorList>
            <person name="Gilroy R."/>
        </authorList>
    </citation>
    <scope>NUCLEOTIDE SEQUENCE</scope>
    <source>
        <strain evidence="13">CHK188-5543</strain>
    </source>
</reference>
<feature type="active site" description="Proton donor/acceptor" evidence="9">
    <location>
        <position position="142"/>
    </location>
</feature>
<feature type="domain" description="Dihydrodipicolinate reductase C-terminal" evidence="12">
    <location>
        <begin position="115"/>
        <end position="249"/>
    </location>
</feature>
<dbReference type="PIRSF" id="PIRSF000161">
    <property type="entry name" value="DHPR"/>
    <property type="match status" value="1"/>
</dbReference>
<dbReference type="SUPFAM" id="SSF51735">
    <property type="entry name" value="NAD(P)-binding Rossmann-fold domains"/>
    <property type="match status" value="1"/>
</dbReference>
<comment type="pathway">
    <text evidence="9">Amino-acid biosynthesis; L-lysine biosynthesis via DAP pathway; (S)-tetrahydrodipicolinate from L-aspartate: step 4/4.</text>
</comment>
<comment type="caution">
    <text evidence="13">The sequence shown here is derived from an EMBL/GenBank/DDBJ whole genome shotgun (WGS) entry which is preliminary data.</text>
</comment>
<feature type="binding site" evidence="9">
    <location>
        <begin position="109"/>
        <end position="112"/>
    </location>
    <ligand>
        <name>NAD(+)</name>
        <dbReference type="ChEBI" id="CHEBI:57540"/>
    </ligand>
</feature>
<protein>
    <recommendedName>
        <fullName evidence="9 10">4-hydroxy-tetrahydrodipicolinate reductase</fullName>
        <shortName evidence="9">HTPA reductase</shortName>
        <ecNumber evidence="9 10">1.17.1.8</ecNumber>
    </recommendedName>
</protein>
<dbReference type="Proteomes" id="UP000886800">
    <property type="component" value="Unassembled WGS sequence"/>
</dbReference>
<keyword evidence="6 9" id="KW-0560">Oxidoreductase</keyword>
<feature type="binding site" evidence="9">
    <location>
        <begin position="8"/>
        <end position="13"/>
    </location>
    <ligand>
        <name>NAD(+)</name>
        <dbReference type="ChEBI" id="CHEBI:57540"/>
    </ligand>
</feature>
<dbReference type="FunFam" id="3.30.360.10:FF:000009">
    <property type="entry name" value="4-hydroxy-tetrahydrodipicolinate reductase"/>
    <property type="match status" value="1"/>
</dbReference>
<evidence type="ECO:0000313" key="14">
    <source>
        <dbReference type="Proteomes" id="UP000886800"/>
    </source>
</evidence>
<dbReference type="GO" id="GO:0051287">
    <property type="term" value="F:NAD binding"/>
    <property type="evidence" value="ECO:0007669"/>
    <property type="project" value="UniProtKB-UniRule"/>
</dbReference>
<evidence type="ECO:0000256" key="3">
    <source>
        <dbReference type="ARBA" id="ARBA00022605"/>
    </source>
</evidence>
<comment type="subcellular location">
    <subcellularLocation>
        <location evidence="9">Cytoplasm</location>
    </subcellularLocation>
</comment>
<evidence type="ECO:0000256" key="10">
    <source>
        <dbReference type="NCBIfam" id="TIGR00036"/>
    </source>
</evidence>
<evidence type="ECO:0000256" key="5">
    <source>
        <dbReference type="ARBA" id="ARBA00022915"/>
    </source>
</evidence>
<gene>
    <name evidence="9 13" type="primary">dapB</name>
    <name evidence="13" type="ORF">H9736_09180</name>
</gene>
<dbReference type="Pfam" id="PF01113">
    <property type="entry name" value="DapB_N"/>
    <property type="match status" value="1"/>
</dbReference>
<keyword evidence="8 9" id="KW-0457">Lysine biosynthesis</keyword>
<keyword evidence="7 9" id="KW-0520">NAD</keyword>
<feature type="domain" description="Dihydrodipicolinate reductase N-terminal" evidence="11">
    <location>
        <begin position="3"/>
        <end position="112"/>
    </location>
</feature>
<comment type="similarity">
    <text evidence="1 9">Belongs to the DapB family.</text>
</comment>
<dbReference type="InterPro" id="IPR000846">
    <property type="entry name" value="DapB_N"/>
</dbReference>
<evidence type="ECO:0000256" key="8">
    <source>
        <dbReference type="ARBA" id="ARBA00023154"/>
    </source>
</evidence>
<dbReference type="InterPro" id="IPR023940">
    <property type="entry name" value="DHDPR_bac"/>
</dbReference>
<comment type="caution">
    <text evidence="9">Was originally thought to be a dihydrodipicolinate reductase (DHDPR), catalyzing the conversion of dihydrodipicolinate to tetrahydrodipicolinate. However, it was shown in E.coli that the substrate of the enzymatic reaction is not dihydrodipicolinate (DHDP) but in fact (2S,4S)-4-hydroxy-2,3,4,5-tetrahydrodipicolinic acid (HTPA), the product released by the DapA-catalyzed reaction.</text>
</comment>
<keyword evidence="4 9" id="KW-0521">NADP</keyword>
<dbReference type="CDD" id="cd02274">
    <property type="entry name" value="DHDPR_N"/>
    <property type="match status" value="1"/>
</dbReference>
<dbReference type="NCBIfam" id="TIGR00036">
    <property type="entry name" value="dapB"/>
    <property type="match status" value="1"/>
</dbReference>
<dbReference type="PANTHER" id="PTHR20836:SF7">
    <property type="entry name" value="4-HYDROXY-TETRAHYDRODIPICOLINATE REDUCTASE"/>
    <property type="match status" value="1"/>
</dbReference>
<evidence type="ECO:0000259" key="11">
    <source>
        <dbReference type="Pfam" id="PF01113"/>
    </source>
</evidence>
<evidence type="ECO:0000256" key="7">
    <source>
        <dbReference type="ARBA" id="ARBA00023027"/>
    </source>
</evidence>
<dbReference type="GO" id="GO:0019877">
    <property type="term" value="P:diaminopimelate biosynthetic process"/>
    <property type="evidence" value="ECO:0007669"/>
    <property type="project" value="UniProtKB-UniRule"/>
</dbReference>
<dbReference type="PANTHER" id="PTHR20836">
    <property type="entry name" value="DIHYDRODIPICOLINATE REDUCTASE"/>
    <property type="match status" value="1"/>
</dbReference>